<evidence type="ECO:0000313" key="1">
    <source>
        <dbReference type="EMBL" id="GIX69916.1"/>
    </source>
</evidence>
<dbReference type="EMBL" id="BPLR01019630">
    <property type="protein sequence ID" value="GIX69916.1"/>
    <property type="molecule type" value="Genomic_DNA"/>
</dbReference>
<proteinExistence type="predicted"/>
<keyword evidence="2" id="KW-1185">Reference proteome</keyword>
<gene>
    <name evidence="1" type="ORF">CEXT_809661</name>
</gene>
<evidence type="ECO:0000313" key="2">
    <source>
        <dbReference type="Proteomes" id="UP001054945"/>
    </source>
</evidence>
<dbReference type="AlphaFoldDB" id="A0AAV4MC12"/>
<organism evidence="1 2">
    <name type="scientific">Caerostris extrusa</name>
    <name type="common">Bark spider</name>
    <name type="synonym">Caerostris bankana</name>
    <dbReference type="NCBI Taxonomy" id="172846"/>
    <lineage>
        <taxon>Eukaryota</taxon>
        <taxon>Metazoa</taxon>
        <taxon>Ecdysozoa</taxon>
        <taxon>Arthropoda</taxon>
        <taxon>Chelicerata</taxon>
        <taxon>Arachnida</taxon>
        <taxon>Araneae</taxon>
        <taxon>Araneomorphae</taxon>
        <taxon>Entelegynae</taxon>
        <taxon>Araneoidea</taxon>
        <taxon>Araneidae</taxon>
        <taxon>Caerostris</taxon>
    </lineage>
</organism>
<comment type="caution">
    <text evidence="1">The sequence shown here is derived from an EMBL/GenBank/DDBJ whole genome shotgun (WGS) entry which is preliminary data.</text>
</comment>
<accession>A0AAV4MC12</accession>
<sequence>MRINGYSYPRKIVLSSASITLQEWQIKYPPFSLFHSFPVNEETGSATALSETRNLNESFLKKRQSNKTRRGKVCYYGAPLTNWREQIDFLWRTSTGAIYSIPC</sequence>
<reference evidence="1 2" key="1">
    <citation type="submission" date="2021-06" db="EMBL/GenBank/DDBJ databases">
        <title>Caerostris extrusa draft genome.</title>
        <authorList>
            <person name="Kono N."/>
            <person name="Arakawa K."/>
        </authorList>
    </citation>
    <scope>NUCLEOTIDE SEQUENCE [LARGE SCALE GENOMIC DNA]</scope>
</reference>
<dbReference type="Proteomes" id="UP001054945">
    <property type="component" value="Unassembled WGS sequence"/>
</dbReference>
<protein>
    <submittedName>
        <fullName evidence="1">Uncharacterized protein</fullName>
    </submittedName>
</protein>
<name>A0AAV4MC12_CAEEX</name>